<gene>
    <name evidence="7" type="primary">Avh</name>
</gene>
<proteinExistence type="inferred from homology"/>
<evidence type="ECO:0000256" key="6">
    <source>
        <dbReference type="SAM" id="MobiDB-lite"/>
    </source>
</evidence>
<comment type="subcellular location">
    <subcellularLocation>
        <location evidence="1 5">Secreted</location>
    </subcellularLocation>
</comment>
<evidence type="ECO:0000256" key="3">
    <source>
        <dbReference type="ARBA" id="ARBA00022525"/>
    </source>
</evidence>
<dbReference type="Pfam" id="PF16810">
    <property type="entry name" value="RXLR"/>
    <property type="match status" value="1"/>
</dbReference>
<dbReference type="EMBL" id="JN254576">
    <property type="protein sequence ID" value="AEK81389.1"/>
    <property type="molecule type" value="Genomic_DNA"/>
</dbReference>
<dbReference type="KEGG" id="psoj:PHYSODRAFT_285769"/>
<dbReference type="AlphaFoldDB" id="E0W5F7"/>
<evidence type="ECO:0000313" key="9">
    <source>
        <dbReference type="EMBL" id="AEK81391.1"/>
    </source>
</evidence>
<evidence type="ECO:0000256" key="2">
    <source>
        <dbReference type="ARBA" id="ARBA00010400"/>
    </source>
</evidence>
<evidence type="ECO:0000313" key="7">
    <source>
        <dbReference type="EMBL" id="AEK81389.1"/>
    </source>
</evidence>
<dbReference type="RefSeq" id="XP_009525412.1">
    <property type="nucleotide sequence ID" value="XM_009527117.1"/>
</dbReference>
<dbReference type="VEuPathDB" id="FungiDB:PHYSODRAFT_285769"/>
<dbReference type="OMA" id="HFTITGE"/>
<protein>
    <recommendedName>
        <fullName evidence="5">RxLR effector protein</fullName>
    </recommendedName>
</protein>
<keyword evidence="4 5" id="KW-0732">Signal</keyword>
<accession>E0W5F7</accession>
<comment type="function">
    <text evidence="5">Effector that suppresses plant defense responses during pathogen infection.</text>
</comment>
<dbReference type="HOGENOM" id="CLU_1910813_0_0_1"/>
<organism evidence="7">
    <name type="scientific">Phytophthora sojae</name>
    <name type="common">Soybean stem and root rot agent</name>
    <name type="synonym">Phytophthora megasperma f. sp. glycines</name>
    <dbReference type="NCBI Taxonomy" id="67593"/>
    <lineage>
        <taxon>Eukaryota</taxon>
        <taxon>Sar</taxon>
        <taxon>Stramenopiles</taxon>
        <taxon>Oomycota</taxon>
        <taxon>Peronosporomycetes</taxon>
        <taxon>Peronosporales</taxon>
        <taxon>Peronosporaceae</taxon>
        <taxon>Phytophthora</taxon>
    </lineage>
</organism>
<dbReference type="OrthoDB" id="139077at2759"/>
<comment type="domain">
    <text evidence="5">The RxLR-dEER motif acts to carry the protein into the host cell cytoplasm through binding to cell surface phosphatidylinositol-3-phosphate.</text>
</comment>
<dbReference type="InterPro" id="IPR031825">
    <property type="entry name" value="RXLR"/>
</dbReference>
<dbReference type="EMBL" id="JN254578">
    <property type="protein sequence ID" value="AEK81391.1"/>
    <property type="molecule type" value="Genomic_DNA"/>
</dbReference>
<evidence type="ECO:0000256" key="5">
    <source>
        <dbReference type="RuleBase" id="RU367124"/>
    </source>
</evidence>
<feature type="region of interest" description="Disordered" evidence="6">
    <location>
        <begin position="30"/>
        <end position="64"/>
    </location>
</feature>
<reference evidence="7" key="1">
    <citation type="journal article" date="2011" name="Plant Cell">
        <title>Transcriptional programming and functional interactions within the Phytophthora sojae RXLR effector repertoire.</title>
        <authorList>
            <person name="Wang Q."/>
            <person name="Han C."/>
            <person name="Ferreira A.O."/>
            <person name="Yu X."/>
            <person name="Ye W."/>
            <person name="Tripathy S."/>
            <person name="Kale S.D."/>
            <person name="Gu B."/>
            <person name="Sheng Y."/>
            <person name="Sui Y."/>
            <person name="Wang X."/>
            <person name="Zhang Z."/>
            <person name="Cheng B."/>
            <person name="Dong S."/>
            <person name="Shan W."/>
            <person name="Zheng X."/>
            <person name="Dou D."/>
            <person name="Tyler B.M."/>
            <person name="Wang Y."/>
        </authorList>
    </citation>
    <scope>NUCLEOTIDE SEQUENCE</scope>
    <source>
        <strain evidence="7">P7064</strain>
        <strain evidence="8">P7074</strain>
        <strain evidence="9">P7076</strain>
    </source>
</reference>
<feature type="chain" id="PRO_5007653026" description="RxLR effector protein" evidence="5">
    <location>
        <begin position="22"/>
        <end position="137"/>
    </location>
</feature>
<evidence type="ECO:0000256" key="1">
    <source>
        <dbReference type="ARBA" id="ARBA00004613"/>
    </source>
</evidence>
<dbReference type="EMBL" id="JN254577">
    <property type="protein sequence ID" value="AEK81390.1"/>
    <property type="molecule type" value="Genomic_DNA"/>
</dbReference>
<name>E0W5F7_PHYSO</name>
<feature type="signal peptide" evidence="5">
    <location>
        <begin position="1"/>
        <end position="21"/>
    </location>
</feature>
<sequence>MRLHILALLLMLIICISSVDAISTTTNKDTQIQPRRFLRSAPKAPDNDRSASSPKPLKVNSGSKLKNKLERVSVPAITMENEMWNKILTPMFKEFYRKEIHPKRVSKFLATVKPREARDNIGELYKSWYNIRAANRR</sequence>
<keyword evidence="3 5" id="KW-0964">Secreted</keyword>
<comment type="similarity">
    <text evidence="2 5">Belongs to the RxLR effector family.</text>
</comment>
<dbReference type="SMR" id="E0W5F7"/>
<evidence type="ECO:0000313" key="8">
    <source>
        <dbReference type="EMBL" id="AEK81390.1"/>
    </source>
</evidence>
<evidence type="ECO:0000256" key="4">
    <source>
        <dbReference type="ARBA" id="ARBA00022729"/>
    </source>
</evidence>